<sequence length="136" mass="14802">MWDNGTPFFLEQDNLSSCLYPKVFHNRCPLILALLLHPPPERHAGVCVIAVCVSDCVTGSMCVLLIGGVRVMNELPLSTSTSSSSRSMGSPKGWLPALRQLLSGSLQLRLKALRRVLTTGQQQQQQSGTPRTVSTL</sequence>
<protein>
    <submittedName>
        <fullName evidence="1">Uncharacterized protein</fullName>
    </submittedName>
</protein>
<comment type="caution">
    <text evidence="1">The sequence shown here is derived from an EMBL/GenBank/DDBJ whole genome shotgun (WGS) entry which is preliminary data.</text>
</comment>
<organism evidence="1 2">
    <name type="scientific">Alosa alosa</name>
    <name type="common">allis shad</name>
    <dbReference type="NCBI Taxonomy" id="278164"/>
    <lineage>
        <taxon>Eukaryota</taxon>
        <taxon>Metazoa</taxon>
        <taxon>Chordata</taxon>
        <taxon>Craniata</taxon>
        <taxon>Vertebrata</taxon>
        <taxon>Euteleostomi</taxon>
        <taxon>Actinopterygii</taxon>
        <taxon>Neopterygii</taxon>
        <taxon>Teleostei</taxon>
        <taxon>Clupei</taxon>
        <taxon>Clupeiformes</taxon>
        <taxon>Clupeoidei</taxon>
        <taxon>Clupeidae</taxon>
        <taxon>Alosa</taxon>
    </lineage>
</organism>
<proteinExistence type="predicted"/>
<dbReference type="Proteomes" id="UP000823561">
    <property type="component" value="Chromosome 16"/>
</dbReference>
<evidence type="ECO:0000313" key="2">
    <source>
        <dbReference type="Proteomes" id="UP000823561"/>
    </source>
</evidence>
<accession>A0AAV6G3W3</accession>
<evidence type="ECO:0000313" key="1">
    <source>
        <dbReference type="EMBL" id="KAG5268117.1"/>
    </source>
</evidence>
<name>A0AAV6G3W3_9TELE</name>
<reference evidence="1" key="1">
    <citation type="submission" date="2020-10" db="EMBL/GenBank/DDBJ databases">
        <title>Chromosome-scale genome assembly of the Allis shad, Alosa alosa.</title>
        <authorList>
            <person name="Margot Z."/>
            <person name="Christophe K."/>
            <person name="Cabau C."/>
            <person name="Louis A."/>
            <person name="Berthelot C."/>
            <person name="Parey E."/>
            <person name="Roest Crollius H."/>
            <person name="Montfort J."/>
            <person name="Robinson-Rechavi M."/>
            <person name="Bucao C."/>
            <person name="Bouchez O."/>
            <person name="Gislard M."/>
            <person name="Lluch J."/>
            <person name="Milhes M."/>
            <person name="Lampietro C."/>
            <person name="Lopez Roques C."/>
            <person name="Donnadieu C."/>
            <person name="Braasch I."/>
            <person name="Desvignes T."/>
            <person name="Postlethwait J."/>
            <person name="Bobe J."/>
            <person name="Guiguen Y."/>
        </authorList>
    </citation>
    <scope>NUCLEOTIDE SEQUENCE</scope>
    <source>
        <strain evidence="1">M-15738</strain>
        <tissue evidence="1">Blood</tissue>
    </source>
</reference>
<dbReference type="AlphaFoldDB" id="A0AAV6G3W3"/>
<dbReference type="EMBL" id="JADWDJ010000016">
    <property type="protein sequence ID" value="KAG5268117.1"/>
    <property type="molecule type" value="Genomic_DNA"/>
</dbReference>
<keyword evidence="2" id="KW-1185">Reference proteome</keyword>
<gene>
    <name evidence="1" type="ORF">AALO_G00208440</name>
</gene>